<dbReference type="PRINTS" id="PR00081">
    <property type="entry name" value="GDHRDH"/>
</dbReference>
<dbReference type="EC" id="1.1.1.47" evidence="3"/>
<dbReference type="OrthoDB" id="112317at2"/>
<organism evidence="4 5">
    <name type="scientific">Thermoanaerobaculum aquaticum</name>
    <dbReference type="NCBI Taxonomy" id="1312852"/>
    <lineage>
        <taxon>Bacteria</taxon>
        <taxon>Pseudomonadati</taxon>
        <taxon>Acidobacteriota</taxon>
        <taxon>Thermoanaerobaculia</taxon>
        <taxon>Thermoanaerobaculales</taxon>
        <taxon>Thermoanaerobaculaceae</taxon>
        <taxon>Thermoanaerobaculum</taxon>
    </lineage>
</organism>
<evidence type="ECO:0000259" key="2">
    <source>
        <dbReference type="SMART" id="SM00822"/>
    </source>
</evidence>
<dbReference type="EMBL" id="DSMR01000360">
    <property type="protein sequence ID" value="HET47487.1"/>
    <property type="molecule type" value="Genomic_DNA"/>
</dbReference>
<proteinExistence type="inferred from homology"/>
<name>A0A062XX01_9BACT</name>
<dbReference type="SUPFAM" id="SSF51735">
    <property type="entry name" value="NAD(P)-binding Rossmann-fold domains"/>
    <property type="match status" value="1"/>
</dbReference>
<reference evidence="4 5" key="1">
    <citation type="submission" date="2014-04" db="EMBL/GenBank/DDBJ databases">
        <title>The Genome Sequence of Thermoanaerobaculum aquaticum MP-01, The First Cultivated Group 23 Acidobacterium.</title>
        <authorList>
            <person name="Stamps B.W."/>
            <person name="Losey N.A."/>
            <person name="Lawson P.A."/>
            <person name="Stevenson B.S."/>
        </authorList>
    </citation>
    <scope>NUCLEOTIDE SEQUENCE [LARGE SCALE GENOMIC DNA]</scope>
    <source>
        <strain evidence="4 5">MP-01</strain>
    </source>
</reference>
<feature type="domain" description="Ketoreductase" evidence="2">
    <location>
        <begin position="8"/>
        <end position="182"/>
    </location>
</feature>
<evidence type="ECO:0000313" key="3">
    <source>
        <dbReference type="EMBL" id="HET47487.1"/>
    </source>
</evidence>
<comment type="caution">
    <text evidence="4">The sequence shown here is derived from an EMBL/GenBank/DDBJ whole genome shotgun (WGS) entry which is preliminary data.</text>
</comment>
<dbReference type="FunFam" id="3.40.50.720:FF:000084">
    <property type="entry name" value="Short-chain dehydrogenase reductase"/>
    <property type="match status" value="1"/>
</dbReference>
<dbReference type="SMART" id="SM00822">
    <property type="entry name" value="PKS_KR"/>
    <property type="match status" value="1"/>
</dbReference>
<dbReference type="RefSeq" id="WP_038048544.1">
    <property type="nucleotide sequence ID" value="NZ_JMFG01000015.1"/>
</dbReference>
<reference evidence="3" key="2">
    <citation type="journal article" date="2020" name="mSystems">
        <title>Genome- and Community-Level Interaction Insights into Carbon Utilization and Element Cycling Functions of Hydrothermarchaeota in Hydrothermal Sediment.</title>
        <authorList>
            <person name="Zhou Z."/>
            <person name="Liu Y."/>
            <person name="Xu W."/>
            <person name="Pan J."/>
            <person name="Luo Z.H."/>
            <person name="Li M."/>
        </authorList>
    </citation>
    <scope>NUCLEOTIDE SEQUENCE [LARGE SCALE GENOMIC DNA]</scope>
    <source>
        <strain evidence="3">SpSt-299</strain>
    </source>
</reference>
<dbReference type="AlphaFoldDB" id="A0A062XX01"/>
<comment type="similarity">
    <text evidence="1">Belongs to the short-chain dehydrogenases/reductases (SDR) family.</text>
</comment>
<gene>
    <name evidence="4" type="ORF">EG19_01615</name>
    <name evidence="3" type="ORF">ENQ31_04930</name>
</gene>
<keyword evidence="3" id="KW-0560">Oxidoreductase</keyword>
<dbReference type="Gene3D" id="3.40.50.720">
    <property type="entry name" value="NAD(P)-binding Rossmann-like Domain"/>
    <property type="match status" value="1"/>
</dbReference>
<dbReference type="PRINTS" id="PR00080">
    <property type="entry name" value="SDRFAMILY"/>
</dbReference>
<evidence type="ECO:0000313" key="4">
    <source>
        <dbReference type="EMBL" id="KDA53919.1"/>
    </source>
</evidence>
<evidence type="ECO:0000256" key="1">
    <source>
        <dbReference type="ARBA" id="ARBA00006484"/>
    </source>
</evidence>
<protein>
    <submittedName>
        <fullName evidence="3">Glucose 1-dehydrogenase</fullName>
        <ecNumber evidence="3">1.1.1.47</ecNumber>
    </submittedName>
</protein>
<dbReference type="InterPro" id="IPR020904">
    <property type="entry name" value="Sc_DH/Rdtase_CS"/>
</dbReference>
<accession>A0A062XX01</accession>
<dbReference type="EMBL" id="JMFG01000015">
    <property type="protein sequence ID" value="KDA53919.1"/>
    <property type="molecule type" value="Genomic_DNA"/>
</dbReference>
<dbReference type="PANTHER" id="PTHR43975">
    <property type="entry name" value="ZGC:101858"/>
    <property type="match status" value="1"/>
</dbReference>
<dbReference type="Pfam" id="PF13561">
    <property type="entry name" value="adh_short_C2"/>
    <property type="match status" value="1"/>
</dbReference>
<dbReference type="STRING" id="1312852.EG19_01615"/>
<dbReference type="InterPro" id="IPR057326">
    <property type="entry name" value="KR_dom"/>
</dbReference>
<dbReference type="PROSITE" id="PS00061">
    <property type="entry name" value="ADH_SHORT"/>
    <property type="match status" value="1"/>
</dbReference>
<dbReference type="PANTHER" id="PTHR43975:SF2">
    <property type="entry name" value="EG:BACR7A4.14 PROTEIN-RELATED"/>
    <property type="match status" value="1"/>
</dbReference>
<keyword evidence="5" id="KW-1185">Reference proteome</keyword>
<dbReference type="Proteomes" id="UP000027284">
    <property type="component" value="Unassembled WGS sequence"/>
</dbReference>
<dbReference type="GO" id="GO:0047936">
    <property type="term" value="F:glucose 1-dehydrogenase [NAD(P)+] activity"/>
    <property type="evidence" value="ECO:0007669"/>
    <property type="project" value="UniProtKB-EC"/>
</dbReference>
<sequence>MEQEFAGKVALVTGASSGIGKATALRLGRAGAAVALVGRNRERLEEVKALLPNAHVFVCDLGDRRARAGLVDSVVKVFGRLDILVNNAGIIGSCPFEKTELATWDQMLEINLLSLVDLTRQALPYLKETRGCVVNLSSVAGIRAFPGIAPYAVSKAAVDQLTHCLALELGPLGVRVNAVNPGVVVTELHRRGGMDEASYQAFLQHSLTTHPLGRVGQPEEVAEAIAFLASDKAGWITGVSLPVDGGRSQTCLR</sequence>
<dbReference type="NCBIfam" id="NF005559">
    <property type="entry name" value="PRK07231.1"/>
    <property type="match status" value="1"/>
</dbReference>
<dbReference type="InterPro" id="IPR036291">
    <property type="entry name" value="NAD(P)-bd_dom_sf"/>
</dbReference>
<evidence type="ECO:0000313" key="5">
    <source>
        <dbReference type="Proteomes" id="UP000027284"/>
    </source>
</evidence>
<dbReference type="InterPro" id="IPR002347">
    <property type="entry name" value="SDR_fam"/>
</dbReference>